<dbReference type="OrthoDB" id="1932581at2759"/>
<feature type="region of interest" description="Disordered" evidence="1">
    <location>
        <begin position="291"/>
        <end position="318"/>
    </location>
</feature>
<evidence type="ECO:0008006" key="4">
    <source>
        <dbReference type="Google" id="ProtNLM"/>
    </source>
</evidence>
<feature type="region of interest" description="Disordered" evidence="1">
    <location>
        <begin position="184"/>
        <end position="203"/>
    </location>
</feature>
<dbReference type="GO" id="GO:0007142">
    <property type="term" value="P:male meiosis II"/>
    <property type="evidence" value="ECO:0007669"/>
    <property type="project" value="InterPro"/>
</dbReference>
<feature type="compositionally biased region" description="Polar residues" evidence="1">
    <location>
        <begin position="15"/>
        <end position="24"/>
    </location>
</feature>
<feature type="region of interest" description="Disordered" evidence="1">
    <location>
        <begin position="520"/>
        <end position="540"/>
    </location>
</feature>
<reference evidence="2" key="1">
    <citation type="submission" date="2020-01" db="EMBL/GenBank/DDBJ databases">
        <authorList>
            <person name="Mishra B."/>
        </authorList>
    </citation>
    <scope>NUCLEOTIDE SEQUENCE [LARGE SCALE GENOMIC DNA]</scope>
</reference>
<sequence>MGCLFHCFRARDEQSQSASDSVSHPSRVESKRGHDSKNRLSALFLSEEKADSSPSHGREVSDLDSMHIGKDLKDKVCNGATYVHVDSTTNKRDDKSSILIVEDNGGGMNPSRFRECLSLGYSRKRNMANTVGQYGNGFKTSTMRLGADAIHDTEYWYAVIYLSLRDKKMRSRCPHGTKEFTEKLETPQRGKQFGSPQSHPLISSNSDAVFHLDEKTDEPCEEVSEQTPSSCLTDAVSCARISAGFSDAGEESQESIGTSFRDGVDRTGKVSLKAGKITRKTKSVRFELDIDQPYPSSSSKKSASRIPKKPSKINISATSHNPTTLKLCDEIQTPVTIFPANLDPEVRGRPRIRSQFVHSASTLTEDSSICNIPEDSEESVEQAEVQACKANTETESPTSETLEESSDEKYEIGETSISPRVKQSKEISNTKMEALSTITHGDRPIIGMVAAHWNEEEQSQISPKWWDGNGIPNSTNKYKEDQKVNWHATSFEERLEKALSEESSQGFVPPRKLRVMEEAERDTAISQMHHSAQSKSIVSF</sequence>
<dbReference type="PANTHER" id="PTHR33318:SF34">
    <property type="entry name" value="ASPARTYL_GLUTAMYL-TRNA(ASN_GLN) AMIDOTRANSFERASE SUBUNIT"/>
    <property type="match status" value="1"/>
</dbReference>
<feature type="compositionally biased region" description="Basic and acidic residues" evidence="1">
    <location>
        <begin position="26"/>
        <end position="38"/>
    </location>
</feature>
<evidence type="ECO:0000313" key="3">
    <source>
        <dbReference type="Proteomes" id="UP000467841"/>
    </source>
</evidence>
<feature type="compositionally biased region" description="Basic residues" evidence="1">
    <location>
        <begin position="302"/>
        <end position="311"/>
    </location>
</feature>
<keyword evidence="3" id="KW-1185">Reference proteome</keyword>
<feature type="compositionally biased region" description="Polar residues" evidence="1">
    <location>
        <begin position="194"/>
        <end position="203"/>
    </location>
</feature>
<dbReference type="SUPFAM" id="SSF55874">
    <property type="entry name" value="ATPase domain of HSP90 chaperone/DNA topoisomerase II/histidine kinase"/>
    <property type="match status" value="1"/>
</dbReference>
<dbReference type="InterPro" id="IPR039300">
    <property type="entry name" value="JASON"/>
</dbReference>
<proteinExistence type="predicted"/>
<accession>A0A6D2J1R7</accession>
<dbReference type="PANTHER" id="PTHR33318">
    <property type="entry name" value="ASPARTYL/GLUTAMYL-TRNA(ASN/GLN) AMIDOTRANSFERASE SUBUNIT"/>
    <property type="match status" value="1"/>
</dbReference>
<dbReference type="Pfam" id="PF13589">
    <property type="entry name" value="HATPase_c_3"/>
    <property type="match status" value="1"/>
</dbReference>
<protein>
    <recommendedName>
        <fullName evidence="4">Morc S5 domain-containing protein</fullName>
    </recommendedName>
</protein>
<dbReference type="Gene3D" id="3.30.565.10">
    <property type="entry name" value="Histidine kinase-like ATPase, C-terminal domain"/>
    <property type="match status" value="1"/>
</dbReference>
<dbReference type="Proteomes" id="UP000467841">
    <property type="component" value="Unassembled WGS sequence"/>
</dbReference>
<dbReference type="AlphaFoldDB" id="A0A6D2J1R7"/>
<gene>
    <name evidence="2" type="ORF">MERR_LOCUS20713</name>
</gene>
<evidence type="ECO:0000313" key="2">
    <source>
        <dbReference type="EMBL" id="CAA7033478.1"/>
    </source>
</evidence>
<evidence type="ECO:0000256" key="1">
    <source>
        <dbReference type="SAM" id="MobiDB-lite"/>
    </source>
</evidence>
<dbReference type="EMBL" id="CACVBM020001132">
    <property type="protein sequence ID" value="CAA7033478.1"/>
    <property type="molecule type" value="Genomic_DNA"/>
</dbReference>
<feature type="region of interest" description="Disordered" evidence="1">
    <location>
        <begin position="12"/>
        <end position="39"/>
    </location>
</feature>
<feature type="compositionally biased region" description="Polar residues" evidence="1">
    <location>
        <begin position="524"/>
        <end position="540"/>
    </location>
</feature>
<organism evidence="2 3">
    <name type="scientific">Microthlaspi erraticum</name>
    <dbReference type="NCBI Taxonomy" id="1685480"/>
    <lineage>
        <taxon>Eukaryota</taxon>
        <taxon>Viridiplantae</taxon>
        <taxon>Streptophyta</taxon>
        <taxon>Embryophyta</taxon>
        <taxon>Tracheophyta</taxon>
        <taxon>Spermatophyta</taxon>
        <taxon>Magnoliopsida</taxon>
        <taxon>eudicotyledons</taxon>
        <taxon>Gunneridae</taxon>
        <taxon>Pentapetalae</taxon>
        <taxon>rosids</taxon>
        <taxon>malvids</taxon>
        <taxon>Brassicales</taxon>
        <taxon>Brassicaceae</taxon>
        <taxon>Coluteocarpeae</taxon>
        <taxon>Microthlaspi</taxon>
    </lineage>
</organism>
<comment type="caution">
    <text evidence="2">The sequence shown here is derived from an EMBL/GenBank/DDBJ whole genome shotgun (WGS) entry which is preliminary data.</text>
</comment>
<name>A0A6D2J1R7_9BRAS</name>
<dbReference type="InterPro" id="IPR036890">
    <property type="entry name" value="HATPase_C_sf"/>
</dbReference>
<feature type="region of interest" description="Disordered" evidence="1">
    <location>
        <begin position="376"/>
        <end position="425"/>
    </location>
</feature>